<dbReference type="InterPro" id="IPR016186">
    <property type="entry name" value="C-type_lectin-like/link_sf"/>
</dbReference>
<evidence type="ECO:0000313" key="4">
    <source>
        <dbReference type="EnsemblMetazoa" id="CJA07550.1"/>
    </source>
</evidence>
<feature type="region of interest" description="Disordered" evidence="1">
    <location>
        <begin position="177"/>
        <end position="200"/>
    </location>
</feature>
<dbReference type="OMA" id="FNTETDY"/>
<feature type="signal peptide" evidence="2">
    <location>
        <begin position="1"/>
        <end position="18"/>
    </location>
</feature>
<protein>
    <submittedName>
        <fullName evidence="4">C-type lectin domain-containing protein</fullName>
    </submittedName>
</protein>
<reference evidence="4" key="2">
    <citation type="submission" date="2022-06" db="UniProtKB">
        <authorList>
            <consortium name="EnsemblMetazoa"/>
        </authorList>
    </citation>
    <scope>IDENTIFICATION</scope>
    <source>
        <strain evidence="4">DF5081</strain>
    </source>
</reference>
<dbReference type="InterPro" id="IPR016187">
    <property type="entry name" value="CTDL_fold"/>
</dbReference>
<evidence type="ECO:0000313" key="5">
    <source>
        <dbReference type="Proteomes" id="UP000005237"/>
    </source>
</evidence>
<proteinExistence type="predicted"/>
<organism evidence="4 5">
    <name type="scientific">Caenorhabditis japonica</name>
    <dbReference type="NCBI Taxonomy" id="281687"/>
    <lineage>
        <taxon>Eukaryota</taxon>
        <taxon>Metazoa</taxon>
        <taxon>Ecdysozoa</taxon>
        <taxon>Nematoda</taxon>
        <taxon>Chromadorea</taxon>
        <taxon>Rhabditida</taxon>
        <taxon>Rhabditina</taxon>
        <taxon>Rhabditomorpha</taxon>
        <taxon>Rhabditoidea</taxon>
        <taxon>Rhabditidae</taxon>
        <taxon>Peloderinae</taxon>
        <taxon>Caenorhabditis</taxon>
    </lineage>
</organism>
<dbReference type="PANTHER" id="PTHR23062:SF4">
    <property type="entry name" value="C-TYPE LECTIN DOMAIN-CONTAINING PROTEIN"/>
    <property type="match status" value="1"/>
</dbReference>
<evidence type="ECO:0000256" key="1">
    <source>
        <dbReference type="SAM" id="MobiDB-lite"/>
    </source>
</evidence>
<dbReference type="AlphaFoldDB" id="A0A8R1HPL0"/>
<reference evidence="5" key="1">
    <citation type="submission" date="2010-08" db="EMBL/GenBank/DDBJ databases">
        <authorList>
            <consortium name="Caenorhabditis japonica Sequencing Consortium"/>
            <person name="Wilson R.K."/>
        </authorList>
    </citation>
    <scope>NUCLEOTIDE SEQUENCE [LARGE SCALE GENOMIC DNA]</scope>
    <source>
        <strain evidence="5">DF5081</strain>
    </source>
</reference>
<evidence type="ECO:0000256" key="2">
    <source>
        <dbReference type="SAM" id="SignalP"/>
    </source>
</evidence>
<sequence>MILHLLLSSVALFHFTNAQCQQSGDQYIGDLCYIIPNIQLNFQDARCYCHSRNKNLGVVHSTYQANFLASMIRTQTQASESKFWIGLNRQSTGSRFIWDDGTAMYWSNFDNNFPQDNLFVVESTVNGKWLTLDGTQQLYFVCSYDPRNPATGTAQPSTQDTSTIGYGTSTQFNTETDYTTASSASSDQDSTTNGGWTELTTASDFSTTDIPITSYT</sequence>
<dbReference type="EnsemblMetazoa" id="CJA07550.1">
    <property type="protein sequence ID" value="CJA07550.1"/>
    <property type="gene ID" value="WBGene00126754"/>
</dbReference>
<dbReference type="SUPFAM" id="SSF56436">
    <property type="entry name" value="C-type lectin-like"/>
    <property type="match status" value="1"/>
</dbReference>
<keyword evidence="2" id="KW-0732">Signal</keyword>
<dbReference type="InterPro" id="IPR001304">
    <property type="entry name" value="C-type_lectin-like"/>
</dbReference>
<dbReference type="Gene3D" id="3.10.100.10">
    <property type="entry name" value="Mannose-Binding Protein A, subunit A"/>
    <property type="match status" value="1"/>
</dbReference>
<feature type="compositionally biased region" description="Low complexity" evidence="1">
    <location>
        <begin position="177"/>
        <end position="192"/>
    </location>
</feature>
<evidence type="ECO:0000259" key="3">
    <source>
        <dbReference type="PROSITE" id="PS50041"/>
    </source>
</evidence>
<accession>A0A8R1HPL0</accession>
<feature type="chain" id="PRO_5035748111" evidence="2">
    <location>
        <begin position="19"/>
        <end position="216"/>
    </location>
</feature>
<dbReference type="PROSITE" id="PS50041">
    <property type="entry name" value="C_TYPE_LECTIN_2"/>
    <property type="match status" value="1"/>
</dbReference>
<dbReference type="PANTHER" id="PTHR23062">
    <property type="entry name" value="HYPOTHETICAL PROTEIN C.ELEGANS"/>
    <property type="match status" value="1"/>
</dbReference>
<dbReference type="Proteomes" id="UP000005237">
    <property type="component" value="Unassembled WGS sequence"/>
</dbReference>
<dbReference type="GO" id="GO:0045087">
    <property type="term" value="P:innate immune response"/>
    <property type="evidence" value="ECO:0007669"/>
    <property type="project" value="TreeGrafter"/>
</dbReference>
<dbReference type="Pfam" id="PF00059">
    <property type="entry name" value="Lectin_C"/>
    <property type="match status" value="1"/>
</dbReference>
<keyword evidence="5" id="KW-1185">Reference proteome</keyword>
<dbReference type="SMART" id="SM00034">
    <property type="entry name" value="CLECT"/>
    <property type="match status" value="1"/>
</dbReference>
<name>A0A8R1HPL0_CAEJA</name>
<feature type="domain" description="C-type lectin" evidence="3">
    <location>
        <begin position="28"/>
        <end position="143"/>
    </location>
</feature>
<dbReference type="CDD" id="cd00037">
    <property type="entry name" value="CLECT"/>
    <property type="match status" value="1"/>
</dbReference>